<accession>A0A240FFV9</accession>
<organism evidence="1">
    <name type="scientific">Salmonella phage Stp1</name>
    <dbReference type="NCBI Taxonomy" id="1971233"/>
    <lineage>
        <taxon>Viruses</taxon>
        <taxon>Duplodnaviria</taxon>
        <taxon>Heunggongvirae</taxon>
        <taxon>Uroviricota</taxon>
        <taxon>Caudoviricetes</taxon>
        <taxon>Demerecviridae</taxon>
        <taxon>Markadamsvirinae</taxon>
        <taxon>Tequintavirus</taxon>
    </lineage>
</organism>
<proteinExistence type="predicted"/>
<reference evidence="1" key="1">
    <citation type="submission" date="2017-03" db="EMBL/GenBank/DDBJ databases">
        <authorList>
            <person name="Afonso C.L."/>
            <person name="Miller P.J."/>
            <person name="Scott M.A."/>
            <person name="Spackman E."/>
            <person name="Goraichik I."/>
            <person name="Dimitrov K.M."/>
            <person name="Suarez D.L."/>
            <person name="Swayne D.E."/>
        </authorList>
    </citation>
    <scope>NUCLEOTIDE SEQUENCE</scope>
</reference>
<dbReference type="EMBL" id="KY775453">
    <property type="protein sequence ID" value="ARQ96277.1"/>
    <property type="molecule type" value="Genomic_DNA"/>
</dbReference>
<sequence>MGKYKDIKYELANDNFYYDETSPSFLRWKVDKGNKKRGILPVILVPVIIIA</sequence>
<evidence type="ECO:0000313" key="1">
    <source>
        <dbReference type="EMBL" id="ARQ96277.1"/>
    </source>
</evidence>
<protein>
    <submittedName>
        <fullName evidence="1">Uncharacterized protein</fullName>
    </submittedName>
</protein>
<name>A0A240FFV9_9CAUD</name>